<dbReference type="AlphaFoldDB" id="A0A4Q9RCQ1"/>
<evidence type="ECO:0000313" key="2">
    <source>
        <dbReference type="EMBL" id="TBU98894.1"/>
    </source>
</evidence>
<proteinExistence type="predicted"/>
<gene>
    <name evidence="2" type="ORF">DNJ96_04080</name>
</gene>
<protein>
    <recommendedName>
        <fullName evidence="1">Metallo-beta-lactamase domain-containing protein</fullName>
    </recommendedName>
</protein>
<dbReference type="Gene3D" id="3.60.15.10">
    <property type="entry name" value="Ribonuclease Z/Hydroxyacylglutathione hydrolase-like"/>
    <property type="match status" value="1"/>
</dbReference>
<dbReference type="Pfam" id="PF00753">
    <property type="entry name" value="Lactamase_B"/>
    <property type="match status" value="1"/>
</dbReference>
<sequence length="349" mass="38891">MSISIRFLHAFHGDCILITVGADESVKRILIDGGPSSTFKAGSAGELRLALAELEQQDKYIDLVILTHVDDDHIGGLIKAFEVQGGLAKRAKRVIFNSGRLIHKHFEVAADPEKDIQGNFSHALETSIDQGDTLERLLENEGIWTQEVTKQGDKLRLDDLELDFLSPSEGELKALLGKWEKETLSSFTSPDKTDWNESYQDLLSNDKFREDTSKTNASSLSFILKVDGSNYLFLGDAHPSTISAGLKLRNYTHENPIEAKLMKISHHGSKGNTNEELLHLVNCTKYVISTDGSRHGLPDKVTLARIHSHKDSTEIYFNYQGVVDDVYTKIEQKALGNRIKVVDGELKFA</sequence>
<dbReference type="Proteomes" id="UP000292639">
    <property type="component" value="Unassembled WGS sequence"/>
</dbReference>
<name>A0A4Q9RCQ1_9GAMM</name>
<comment type="caution">
    <text evidence="2">The sequence shown here is derived from an EMBL/GenBank/DDBJ whole genome shotgun (WGS) entry which is preliminary data.</text>
</comment>
<organism evidence="2 3">
    <name type="scientific">Stutzerimonas kirkiae</name>
    <dbReference type="NCBI Taxonomy" id="2211392"/>
    <lineage>
        <taxon>Bacteria</taxon>
        <taxon>Pseudomonadati</taxon>
        <taxon>Pseudomonadota</taxon>
        <taxon>Gammaproteobacteria</taxon>
        <taxon>Pseudomonadales</taxon>
        <taxon>Pseudomonadaceae</taxon>
        <taxon>Stutzerimonas</taxon>
    </lineage>
</organism>
<keyword evidence="3" id="KW-1185">Reference proteome</keyword>
<dbReference type="SUPFAM" id="SSF56281">
    <property type="entry name" value="Metallo-hydrolase/oxidoreductase"/>
    <property type="match status" value="1"/>
</dbReference>
<dbReference type="InterPro" id="IPR052159">
    <property type="entry name" value="Competence_DNA_uptake"/>
</dbReference>
<dbReference type="InterPro" id="IPR001279">
    <property type="entry name" value="Metallo-B-lactamas"/>
</dbReference>
<dbReference type="InterPro" id="IPR036866">
    <property type="entry name" value="RibonucZ/Hydroxyglut_hydro"/>
</dbReference>
<accession>A0A4Q9RCQ1</accession>
<evidence type="ECO:0000313" key="3">
    <source>
        <dbReference type="Proteomes" id="UP000292639"/>
    </source>
</evidence>
<feature type="domain" description="Metallo-beta-lactamase" evidence="1">
    <location>
        <begin position="14"/>
        <end position="78"/>
    </location>
</feature>
<dbReference type="EMBL" id="QJUP01000003">
    <property type="protein sequence ID" value="TBU98894.1"/>
    <property type="molecule type" value="Genomic_DNA"/>
</dbReference>
<dbReference type="PANTHER" id="PTHR30619:SF1">
    <property type="entry name" value="RECOMBINATION PROTEIN 2"/>
    <property type="match status" value="1"/>
</dbReference>
<dbReference type="RefSeq" id="WP_131183914.1">
    <property type="nucleotide sequence ID" value="NZ_QJUO01000007.1"/>
</dbReference>
<dbReference type="PANTHER" id="PTHR30619">
    <property type="entry name" value="DNA INTERNALIZATION/COMPETENCE PROTEIN COMEC/REC2"/>
    <property type="match status" value="1"/>
</dbReference>
<reference evidence="2 3" key="1">
    <citation type="submission" date="2018-06" db="EMBL/GenBank/DDBJ databases">
        <title>Three novel Pseudomonas species isolated from symptomatic oak.</title>
        <authorList>
            <person name="Bueno-Gonzalez V."/>
            <person name="Brady C."/>
        </authorList>
    </citation>
    <scope>NUCLEOTIDE SEQUENCE [LARGE SCALE GENOMIC DNA]</scope>
    <source>
        <strain evidence="2 3">P17C</strain>
    </source>
</reference>
<evidence type="ECO:0000259" key="1">
    <source>
        <dbReference type="Pfam" id="PF00753"/>
    </source>
</evidence>